<evidence type="ECO:0000256" key="2">
    <source>
        <dbReference type="HAMAP-Rule" id="MF_01940"/>
    </source>
</evidence>
<sequence>MRLGQDTGETASSRLFIGISPDTATQRFLDGVVDRCRRQLGKTERVRWTSHANRHLTLAFLGETPDELIPRIEVELAAIADRLPACRARIVSLHPFPKSRSSLLAAELLTNPELDRLHEECRQLMMRLGMTPEGAVYRPHFTLARSRRGFAHLDPLALDFTLGLDNITLYRSHTAPGGSQYVPLFEAQLKGNQ</sequence>
<proteinExistence type="inferred from homology"/>
<dbReference type="PANTHER" id="PTHR35561:SF1">
    <property type="entry name" value="RNA 2',3'-CYCLIC PHOSPHODIESTERASE"/>
    <property type="match status" value="1"/>
</dbReference>
<feature type="active site" description="Proton donor" evidence="2">
    <location>
        <position position="55"/>
    </location>
</feature>
<dbReference type="GO" id="GO:0016874">
    <property type="term" value="F:ligase activity"/>
    <property type="evidence" value="ECO:0007669"/>
    <property type="project" value="UniProtKB-KW"/>
</dbReference>
<gene>
    <name evidence="3" type="ORF">FHS09_001586</name>
</gene>
<dbReference type="EC" id="3.1.4.58" evidence="2"/>
<dbReference type="Gene3D" id="3.90.1140.10">
    <property type="entry name" value="Cyclic phosphodiesterase"/>
    <property type="match status" value="1"/>
</dbReference>
<accession>A0A7W4WAM6</accession>
<dbReference type="InterPro" id="IPR004175">
    <property type="entry name" value="RNA_CPDase"/>
</dbReference>
<dbReference type="Proteomes" id="UP000535937">
    <property type="component" value="Unassembled WGS sequence"/>
</dbReference>
<dbReference type="GO" id="GO:0004113">
    <property type="term" value="F:2',3'-cyclic-nucleotide 3'-phosphodiesterase activity"/>
    <property type="evidence" value="ECO:0007669"/>
    <property type="project" value="InterPro"/>
</dbReference>
<dbReference type="EMBL" id="JACHWZ010000006">
    <property type="protein sequence ID" value="MBB3060766.1"/>
    <property type="molecule type" value="Genomic_DNA"/>
</dbReference>
<dbReference type="HAMAP" id="MF_01940">
    <property type="entry name" value="RNA_CPDase"/>
    <property type="match status" value="1"/>
</dbReference>
<evidence type="ECO:0000256" key="1">
    <source>
        <dbReference type="ARBA" id="ARBA00022801"/>
    </source>
</evidence>
<keyword evidence="4" id="KW-1185">Reference proteome</keyword>
<comment type="caution">
    <text evidence="3">The sequence shown here is derived from an EMBL/GenBank/DDBJ whole genome shotgun (WGS) entry which is preliminary data.</text>
</comment>
<reference evidence="3 4" key="1">
    <citation type="submission" date="2020-08" db="EMBL/GenBank/DDBJ databases">
        <title>Genomic Encyclopedia of Type Strains, Phase III (KMG-III): the genomes of soil and plant-associated and newly described type strains.</title>
        <authorList>
            <person name="Whitman W."/>
        </authorList>
    </citation>
    <scope>NUCLEOTIDE SEQUENCE [LARGE SCALE GENOMIC DNA]</scope>
    <source>
        <strain evidence="3 4">CECT 8799</strain>
    </source>
</reference>
<name>A0A7W4WAM6_9GAMM</name>
<evidence type="ECO:0000313" key="3">
    <source>
        <dbReference type="EMBL" id="MBB3060766.1"/>
    </source>
</evidence>
<comment type="catalytic activity">
    <reaction evidence="2">
        <text>a 3'-end 2',3'-cyclophospho-ribonucleotide-RNA + H2O = a 3'-end 2'-phospho-ribonucleotide-RNA + H(+)</text>
        <dbReference type="Rhea" id="RHEA:11828"/>
        <dbReference type="Rhea" id="RHEA-COMP:10464"/>
        <dbReference type="Rhea" id="RHEA-COMP:17353"/>
        <dbReference type="ChEBI" id="CHEBI:15377"/>
        <dbReference type="ChEBI" id="CHEBI:15378"/>
        <dbReference type="ChEBI" id="CHEBI:83064"/>
        <dbReference type="ChEBI" id="CHEBI:173113"/>
        <dbReference type="EC" id="3.1.4.58"/>
    </reaction>
</comment>
<keyword evidence="3" id="KW-0436">Ligase</keyword>
<keyword evidence="1 2" id="KW-0378">Hydrolase</keyword>
<protein>
    <recommendedName>
        <fullName evidence="2">RNA 2',3'-cyclic phosphodiesterase</fullName>
        <shortName evidence="2">RNA 2',3'-CPDase</shortName>
        <ecNumber evidence="2">3.1.4.58</ecNumber>
    </recommendedName>
</protein>
<dbReference type="GO" id="GO:0008664">
    <property type="term" value="F:RNA 2',3'-cyclic 3'-phosphodiesterase activity"/>
    <property type="evidence" value="ECO:0007669"/>
    <property type="project" value="UniProtKB-EC"/>
</dbReference>
<organism evidence="3 4">
    <name type="scientific">Microbulbifer rhizosphaerae</name>
    <dbReference type="NCBI Taxonomy" id="1562603"/>
    <lineage>
        <taxon>Bacteria</taxon>
        <taxon>Pseudomonadati</taxon>
        <taxon>Pseudomonadota</taxon>
        <taxon>Gammaproteobacteria</taxon>
        <taxon>Cellvibrionales</taxon>
        <taxon>Microbulbiferaceae</taxon>
        <taxon>Microbulbifer</taxon>
    </lineage>
</organism>
<feature type="short sequence motif" description="HXTX 1" evidence="2">
    <location>
        <begin position="55"/>
        <end position="58"/>
    </location>
</feature>
<dbReference type="NCBIfam" id="TIGR02258">
    <property type="entry name" value="2_5_ligase"/>
    <property type="match status" value="1"/>
</dbReference>
<feature type="short sequence motif" description="HXTX 2" evidence="2">
    <location>
        <begin position="140"/>
        <end position="143"/>
    </location>
</feature>
<evidence type="ECO:0000313" key="4">
    <source>
        <dbReference type="Proteomes" id="UP000535937"/>
    </source>
</evidence>
<comment type="function">
    <text evidence="2">Hydrolyzes RNA 2',3'-cyclic phosphodiester to an RNA 2'-phosphomonoester.</text>
</comment>
<feature type="active site" description="Proton acceptor" evidence="2">
    <location>
        <position position="140"/>
    </location>
</feature>
<dbReference type="RefSeq" id="WP_183458483.1">
    <property type="nucleotide sequence ID" value="NZ_JACHWZ010000006.1"/>
</dbReference>
<comment type="similarity">
    <text evidence="2">Belongs to the 2H phosphoesterase superfamily. ThpR family.</text>
</comment>
<dbReference type="SUPFAM" id="SSF55144">
    <property type="entry name" value="LigT-like"/>
    <property type="match status" value="1"/>
</dbReference>
<dbReference type="PANTHER" id="PTHR35561">
    <property type="entry name" value="RNA 2',3'-CYCLIC PHOSPHODIESTERASE"/>
    <property type="match status" value="1"/>
</dbReference>
<dbReference type="InterPro" id="IPR009097">
    <property type="entry name" value="Cyclic_Pdiesterase"/>
</dbReference>
<dbReference type="Pfam" id="PF13563">
    <property type="entry name" value="2_5_RNA_ligase2"/>
    <property type="match status" value="1"/>
</dbReference>
<dbReference type="AlphaFoldDB" id="A0A7W4WAM6"/>